<dbReference type="GO" id="GO:0008967">
    <property type="term" value="F:phosphoglycolate phosphatase activity"/>
    <property type="evidence" value="ECO:0007669"/>
    <property type="project" value="TreeGrafter"/>
</dbReference>
<comment type="caution">
    <text evidence="1">The sequence shown here is derived from an EMBL/GenBank/DDBJ whole genome shotgun (WGS) entry which is preliminary data.</text>
</comment>
<dbReference type="SFLD" id="SFLDS00003">
    <property type="entry name" value="Haloacid_Dehalogenase"/>
    <property type="match status" value="1"/>
</dbReference>
<protein>
    <submittedName>
        <fullName evidence="1">HAD-IA family hydrolase</fullName>
    </submittedName>
</protein>
<dbReference type="SFLD" id="SFLDG01129">
    <property type="entry name" value="C1.5:_HAD__Beta-PGM__Phosphata"/>
    <property type="match status" value="1"/>
</dbReference>
<dbReference type="Gene3D" id="1.10.150.240">
    <property type="entry name" value="Putative phosphatase, domain 2"/>
    <property type="match status" value="1"/>
</dbReference>
<keyword evidence="2" id="KW-1185">Reference proteome</keyword>
<dbReference type="NCBIfam" id="TIGR01549">
    <property type="entry name" value="HAD-SF-IA-v1"/>
    <property type="match status" value="1"/>
</dbReference>
<dbReference type="EMBL" id="JACOPP010000022">
    <property type="protein sequence ID" value="MBC5734654.1"/>
    <property type="molecule type" value="Genomic_DNA"/>
</dbReference>
<accession>A0A8J6JHD6</accession>
<evidence type="ECO:0000313" key="1">
    <source>
        <dbReference type="EMBL" id="MBC5734654.1"/>
    </source>
</evidence>
<dbReference type="SFLD" id="SFLDG01135">
    <property type="entry name" value="C1.5.6:_HAD__Beta-PGM__Phospha"/>
    <property type="match status" value="1"/>
</dbReference>
<dbReference type="SUPFAM" id="SSF56784">
    <property type="entry name" value="HAD-like"/>
    <property type="match status" value="1"/>
</dbReference>
<dbReference type="Pfam" id="PF13419">
    <property type="entry name" value="HAD_2"/>
    <property type="match status" value="1"/>
</dbReference>
<dbReference type="InterPro" id="IPR050155">
    <property type="entry name" value="HAD-like_hydrolase_sf"/>
</dbReference>
<evidence type="ECO:0000313" key="2">
    <source>
        <dbReference type="Proteomes" id="UP000661435"/>
    </source>
</evidence>
<organism evidence="1 2">
    <name type="scientific">Lawsonibacter hominis</name>
    <dbReference type="NCBI Taxonomy" id="2763053"/>
    <lineage>
        <taxon>Bacteria</taxon>
        <taxon>Bacillati</taxon>
        <taxon>Bacillota</taxon>
        <taxon>Clostridia</taxon>
        <taxon>Eubacteriales</taxon>
        <taxon>Oscillospiraceae</taxon>
        <taxon>Lawsonibacter</taxon>
    </lineage>
</organism>
<dbReference type="InterPro" id="IPR023214">
    <property type="entry name" value="HAD_sf"/>
</dbReference>
<dbReference type="GO" id="GO:0006281">
    <property type="term" value="P:DNA repair"/>
    <property type="evidence" value="ECO:0007669"/>
    <property type="project" value="TreeGrafter"/>
</dbReference>
<dbReference type="PANTHER" id="PTHR43434">
    <property type="entry name" value="PHOSPHOGLYCOLATE PHOSPHATASE"/>
    <property type="match status" value="1"/>
</dbReference>
<dbReference type="Proteomes" id="UP000661435">
    <property type="component" value="Unassembled WGS sequence"/>
</dbReference>
<keyword evidence="1" id="KW-0378">Hydrolase</keyword>
<gene>
    <name evidence="1" type="ORF">H8S57_13095</name>
</gene>
<dbReference type="InterPro" id="IPR036412">
    <property type="entry name" value="HAD-like_sf"/>
</dbReference>
<sequence>MRPYDTVIFDLDGTLLDTLGDLADSTNYALALHGLPARTLEEVRQFVGNGVARLLHLAVPRGTPPELEARCLADFRAHYLLNMEHRTAPYPGILELLDRLRAQGIQTAVVSNKFDGAVKGLCLTYLGERIPVAIGESPNVARKPAPDTVFRALEELGAARERAVYVGDSDVDIQTAQNAGLPCISVSWGFRDAAFLTAHGAQTIADNPAALWALLSGGKE</sequence>
<reference evidence="1" key="1">
    <citation type="submission" date="2020-08" db="EMBL/GenBank/DDBJ databases">
        <title>Genome public.</title>
        <authorList>
            <person name="Liu C."/>
            <person name="Sun Q."/>
        </authorList>
    </citation>
    <scope>NUCLEOTIDE SEQUENCE</scope>
    <source>
        <strain evidence="1">NSJ-51</strain>
    </source>
</reference>
<proteinExistence type="predicted"/>
<dbReference type="PRINTS" id="PR00413">
    <property type="entry name" value="HADHALOGNASE"/>
</dbReference>
<dbReference type="RefSeq" id="WP_186908511.1">
    <property type="nucleotide sequence ID" value="NZ_JACOPP010000022.1"/>
</dbReference>
<dbReference type="AlphaFoldDB" id="A0A8J6JHD6"/>
<dbReference type="InterPro" id="IPR041492">
    <property type="entry name" value="HAD_2"/>
</dbReference>
<dbReference type="InterPro" id="IPR006439">
    <property type="entry name" value="HAD-SF_hydro_IA"/>
</dbReference>
<dbReference type="GO" id="GO:0005829">
    <property type="term" value="C:cytosol"/>
    <property type="evidence" value="ECO:0007669"/>
    <property type="project" value="TreeGrafter"/>
</dbReference>
<name>A0A8J6JHD6_9FIRM</name>
<dbReference type="PANTHER" id="PTHR43434:SF1">
    <property type="entry name" value="PHOSPHOGLYCOLATE PHOSPHATASE"/>
    <property type="match status" value="1"/>
</dbReference>
<dbReference type="Gene3D" id="3.40.50.1000">
    <property type="entry name" value="HAD superfamily/HAD-like"/>
    <property type="match status" value="1"/>
</dbReference>
<dbReference type="InterPro" id="IPR023198">
    <property type="entry name" value="PGP-like_dom2"/>
</dbReference>